<dbReference type="InterPro" id="IPR050189">
    <property type="entry name" value="MFS_Efflux_Transporters"/>
</dbReference>
<feature type="domain" description="Major facilitator superfamily (MFS) profile" evidence="7">
    <location>
        <begin position="4"/>
        <end position="377"/>
    </location>
</feature>
<dbReference type="PANTHER" id="PTHR43124">
    <property type="entry name" value="PURINE EFFLUX PUMP PBUE"/>
    <property type="match status" value="1"/>
</dbReference>
<reference evidence="8" key="1">
    <citation type="submission" date="2023-08" db="EMBL/GenBank/DDBJ databases">
        <title>The draft genome of Tsukamurella strandjordii strain 050030.</title>
        <authorList>
            <person name="Zhao F."/>
            <person name="Feng Y."/>
            <person name="Zong Z."/>
        </authorList>
    </citation>
    <scope>NUCLEOTIDE SEQUENCE</scope>
    <source>
        <strain evidence="8">050030</strain>
    </source>
</reference>
<comment type="caution">
    <text evidence="8">The sequence shown here is derived from an EMBL/GenBank/DDBJ whole genome shotgun (WGS) entry which is preliminary data.</text>
</comment>
<evidence type="ECO:0000259" key="7">
    <source>
        <dbReference type="PROSITE" id="PS50850"/>
    </source>
</evidence>
<evidence type="ECO:0000256" key="5">
    <source>
        <dbReference type="ARBA" id="ARBA00023136"/>
    </source>
</evidence>
<evidence type="ECO:0000256" key="2">
    <source>
        <dbReference type="ARBA" id="ARBA00022475"/>
    </source>
</evidence>
<keyword evidence="4 6" id="KW-1133">Transmembrane helix</keyword>
<evidence type="ECO:0000256" key="3">
    <source>
        <dbReference type="ARBA" id="ARBA00022692"/>
    </source>
</evidence>
<dbReference type="InterPro" id="IPR020846">
    <property type="entry name" value="MFS_dom"/>
</dbReference>
<feature type="transmembrane region" description="Helical" evidence="6">
    <location>
        <begin position="203"/>
        <end position="225"/>
    </location>
</feature>
<comment type="subcellular location">
    <subcellularLocation>
        <location evidence="1">Cell membrane</location>
        <topology evidence="1">Multi-pass membrane protein</topology>
    </subcellularLocation>
</comment>
<dbReference type="NCBIfam" id="NF033135">
    <property type="entry name" value="cmx_cmrA"/>
    <property type="match status" value="1"/>
</dbReference>
<feature type="transmembrane region" description="Helical" evidence="6">
    <location>
        <begin position="268"/>
        <end position="286"/>
    </location>
</feature>
<accession>A0AA90N8V5</accession>
<proteinExistence type="predicted"/>
<feature type="transmembrane region" description="Helical" evidence="6">
    <location>
        <begin position="132"/>
        <end position="154"/>
    </location>
</feature>
<feature type="transmembrane region" description="Helical" evidence="6">
    <location>
        <begin position="70"/>
        <end position="96"/>
    </location>
</feature>
<feature type="transmembrane region" description="Helical" evidence="6">
    <location>
        <begin position="102"/>
        <end position="120"/>
    </location>
</feature>
<feature type="transmembrane region" description="Helical" evidence="6">
    <location>
        <begin position="42"/>
        <end position="63"/>
    </location>
</feature>
<dbReference type="PROSITE" id="PS50850">
    <property type="entry name" value="MFS"/>
    <property type="match status" value="1"/>
</dbReference>
<sequence length="401" mass="40266">MPLAIVILGFGIFAQGTSEMMLAGLLPELAVDLGISIPRAGLLISGFAVGMMVGAPVLALATLRWPKRRALLVFTAVFAVTHLISAATDSFAVLLAMRFAGAFVYAGFWAVAATTAMALVPADRRGRAMSVIAGGLTVATVIGLPAGTVLGQHAGWRATFLAVAVATAVAGIAVAVTVPRDVGGGASARPREEIRGLRVPRLWLSYAITATSVAALLISFGYLGAMLIDTTRLAPSTVPLVLALYGVGAVGGIALGGRIADRHPMSTLVAGTAALAIVSLALAAALPQAIPTAIAAGALGAAGFVTNPVLNSRIFGLAPGAPALAPAFTAAAFNVGIAFGPWFGGVLLVQGLGYRALPVAGAVLAAVAVALVLADARMQRQRFLSASRVDSPLSTSSCSAT</sequence>
<keyword evidence="3 6" id="KW-0812">Transmembrane</keyword>
<keyword evidence="5 6" id="KW-0472">Membrane</keyword>
<dbReference type="SUPFAM" id="SSF103473">
    <property type="entry name" value="MFS general substrate transporter"/>
    <property type="match status" value="1"/>
</dbReference>
<feature type="transmembrane region" description="Helical" evidence="6">
    <location>
        <begin position="292"/>
        <end position="311"/>
    </location>
</feature>
<dbReference type="Gene3D" id="1.20.1250.20">
    <property type="entry name" value="MFS general substrate transporter like domains"/>
    <property type="match status" value="2"/>
</dbReference>
<dbReference type="GO" id="GO:0022857">
    <property type="term" value="F:transmembrane transporter activity"/>
    <property type="evidence" value="ECO:0007669"/>
    <property type="project" value="InterPro"/>
</dbReference>
<dbReference type="InterPro" id="IPR011701">
    <property type="entry name" value="MFS"/>
</dbReference>
<dbReference type="PANTHER" id="PTHR43124:SF3">
    <property type="entry name" value="CHLORAMPHENICOL EFFLUX PUMP RV0191"/>
    <property type="match status" value="1"/>
</dbReference>
<dbReference type="EMBL" id="JAUTIX010000002">
    <property type="protein sequence ID" value="MDP0397786.1"/>
    <property type="molecule type" value="Genomic_DNA"/>
</dbReference>
<evidence type="ECO:0000313" key="9">
    <source>
        <dbReference type="Proteomes" id="UP001178281"/>
    </source>
</evidence>
<evidence type="ECO:0000256" key="6">
    <source>
        <dbReference type="SAM" id="Phobius"/>
    </source>
</evidence>
<dbReference type="AlphaFoldDB" id="A0AA90N8V5"/>
<organism evidence="8 9">
    <name type="scientific">Tsukamurella strandjordii</name>
    <dbReference type="NCBI Taxonomy" id="147577"/>
    <lineage>
        <taxon>Bacteria</taxon>
        <taxon>Bacillati</taxon>
        <taxon>Actinomycetota</taxon>
        <taxon>Actinomycetes</taxon>
        <taxon>Mycobacteriales</taxon>
        <taxon>Tsukamurellaceae</taxon>
        <taxon>Tsukamurella</taxon>
    </lineage>
</organism>
<gene>
    <name evidence="8" type="ORF">Q7X28_07590</name>
</gene>
<evidence type="ECO:0000256" key="1">
    <source>
        <dbReference type="ARBA" id="ARBA00004651"/>
    </source>
</evidence>
<keyword evidence="2" id="KW-1003">Cell membrane</keyword>
<dbReference type="InterPro" id="IPR036259">
    <property type="entry name" value="MFS_trans_sf"/>
</dbReference>
<dbReference type="Proteomes" id="UP001178281">
    <property type="component" value="Unassembled WGS sequence"/>
</dbReference>
<dbReference type="RefSeq" id="WP_305110857.1">
    <property type="nucleotide sequence ID" value="NZ_JAUTIX010000002.1"/>
</dbReference>
<evidence type="ECO:0000256" key="4">
    <source>
        <dbReference type="ARBA" id="ARBA00022989"/>
    </source>
</evidence>
<feature type="transmembrane region" description="Helical" evidence="6">
    <location>
        <begin position="323"/>
        <end position="344"/>
    </location>
</feature>
<dbReference type="CDD" id="cd17324">
    <property type="entry name" value="MFS_NepI_like"/>
    <property type="match status" value="1"/>
</dbReference>
<feature type="transmembrane region" description="Helical" evidence="6">
    <location>
        <begin position="237"/>
        <end position="256"/>
    </location>
</feature>
<name>A0AA90N8V5_9ACTN</name>
<protein>
    <submittedName>
        <fullName evidence="8">MFS transporter</fullName>
    </submittedName>
</protein>
<feature type="transmembrane region" description="Helical" evidence="6">
    <location>
        <begin position="356"/>
        <end position="374"/>
    </location>
</feature>
<keyword evidence="9" id="KW-1185">Reference proteome</keyword>
<dbReference type="GO" id="GO:0005886">
    <property type="term" value="C:plasma membrane"/>
    <property type="evidence" value="ECO:0007669"/>
    <property type="project" value="UniProtKB-SubCell"/>
</dbReference>
<dbReference type="Pfam" id="PF07690">
    <property type="entry name" value="MFS_1"/>
    <property type="match status" value="1"/>
</dbReference>
<feature type="transmembrane region" description="Helical" evidence="6">
    <location>
        <begin position="160"/>
        <end position="182"/>
    </location>
</feature>
<evidence type="ECO:0000313" key="8">
    <source>
        <dbReference type="EMBL" id="MDP0397786.1"/>
    </source>
</evidence>